<sequence length="155" mass="17486">MSERSESPSNSVLFVCLGNICRSPMAEAVFKHIAKERGVLDDWHVDSAGTGDWHVGCKPDKRAAECLRDHGVDMNHSARVVTTEDFTSFKYIFGMDEDNISALHELAPDDSTAQIELLGKYDPQGKTIIRDPYYVSALSVKPEPWPCWRKIFARR</sequence>
<comment type="caution">
    <text evidence="1">The sequence shown here is derived from an EMBL/GenBank/DDBJ whole genome shotgun (WGS) entry which is preliminary data.</text>
</comment>
<protein>
    <submittedName>
        <fullName evidence="1">Uncharacterized protein</fullName>
    </submittedName>
</protein>
<organism evidence="1 2">
    <name type="scientific">Hyalomma asiaticum</name>
    <name type="common">Tick</name>
    <dbReference type="NCBI Taxonomy" id="266040"/>
    <lineage>
        <taxon>Eukaryota</taxon>
        <taxon>Metazoa</taxon>
        <taxon>Ecdysozoa</taxon>
        <taxon>Arthropoda</taxon>
        <taxon>Chelicerata</taxon>
        <taxon>Arachnida</taxon>
        <taxon>Acari</taxon>
        <taxon>Parasitiformes</taxon>
        <taxon>Ixodida</taxon>
        <taxon>Ixodoidea</taxon>
        <taxon>Ixodidae</taxon>
        <taxon>Hyalomminae</taxon>
        <taxon>Hyalomma</taxon>
    </lineage>
</organism>
<accession>A0ACB7T0L2</accession>
<reference evidence="1" key="1">
    <citation type="submission" date="2020-05" db="EMBL/GenBank/DDBJ databases">
        <title>Large-scale comparative analyses of tick genomes elucidate their genetic diversity and vector capacities.</title>
        <authorList>
            <person name="Jia N."/>
            <person name="Wang J."/>
            <person name="Shi W."/>
            <person name="Du L."/>
            <person name="Sun Y."/>
            <person name="Zhan W."/>
            <person name="Jiang J."/>
            <person name="Wang Q."/>
            <person name="Zhang B."/>
            <person name="Ji P."/>
            <person name="Sakyi L.B."/>
            <person name="Cui X."/>
            <person name="Yuan T."/>
            <person name="Jiang B."/>
            <person name="Yang W."/>
            <person name="Lam T.T.-Y."/>
            <person name="Chang Q."/>
            <person name="Ding S."/>
            <person name="Wang X."/>
            <person name="Zhu J."/>
            <person name="Ruan X."/>
            <person name="Zhao L."/>
            <person name="Wei J."/>
            <person name="Que T."/>
            <person name="Du C."/>
            <person name="Cheng J."/>
            <person name="Dai P."/>
            <person name="Han X."/>
            <person name="Huang E."/>
            <person name="Gao Y."/>
            <person name="Liu J."/>
            <person name="Shao H."/>
            <person name="Ye R."/>
            <person name="Li L."/>
            <person name="Wei W."/>
            <person name="Wang X."/>
            <person name="Wang C."/>
            <person name="Yang T."/>
            <person name="Huo Q."/>
            <person name="Li W."/>
            <person name="Guo W."/>
            <person name="Chen H."/>
            <person name="Zhou L."/>
            <person name="Ni X."/>
            <person name="Tian J."/>
            <person name="Zhou Y."/>
            <person name="Sheng Y."/>
            <person name="Liu T."/>
            <person name="Pan Y."/>
            <person name="Xia L."/>
            <person name="Li J."/>
            <person name="Zhao F."/>
            <person name="Cao W."/>
        </authorList>
    </citation>
    <scope>NUCLEOTIDE SEQUENCE</scope>
    <source>
        <strain evidence="1">Hyas-2018</strain>
    </source>
</reference>
<evidence type="ECO:0000313" key="1">
    <source>
        <dbReference type="EMBL" id="KAH6941012.1"/>
    </source>
</evidence>
<proteinExistence type="predicted"/>
<dbReference type="Proteomes" id="UP000821845">
    <property type="component" value="Chromosome 11"/>
</dbReference>
<name>A0ACB7T0L2_HYAAI</name>
<keyword evidence="2" id="KW-1185">Reference proteome</keyword>
<evidence type="ECO:0000313" key="2">
    <source>
        <dbReference type="Proteomes" id="UP000821845"/>
    </source>
</evidence>
<dbReference type="EMBL" id="CM023491">
    <property type="protein sequence ID" value="KAH6941012.1"/>
    <property type="molecule type" value="Genomic_DNA"/>
</dbReference>
<gene>
    <name evidence="1" type="ORF">HPB50_012054</name>
</gene>